<feature type="domain" description="Carboxylesterase type B" evidence="3">
    <location>
        <begin position="1"/>
        <end position="38"/>
    </location>
</feature>
<comment type="caution">
    <text evidence="4">The sequence shown here is derived from an EMBL/GenBank/DDBJ whole genome shotgun (WGS) entry which is preliminary data.</text>
</comment>
<comment type="similarity">
    <text evidence="1">Belongs to the type-B carboxylesterase/lipase family.</text>
</comment>
<dbReference type="Gene3D" id="3.40.50.1820">
    <property type="entry name" value="alpha/beta hydrolase"/>
    <property type="match status" value="1"/>
</dbReference>
<keyword evidence="2" id="KW-0325">Glycoprotein</keyword>
<evidence type="ECO:0000256" key="2">
    <source>
        <dbReference type="ARBA" id="ARBA00023180"/>
    </source>
</evidence>
<evidence type="ECO:0000313" key="5">
    <source>
        <dbReference type="Proteomes" id="UP001054945"/>
    </source>
</evidence>
<reference evidence="4 5" key="1">
    <citation type="submission" date="2021-06" db="EMBL/GenBank/DDBJ databases">
        <title>Caerostris extrusa draft genome.</title>
        <authorList>
            <person name="Kono N."/>
            <person name="Arakawa K."/>
        </authorList>
    </citation>
    <scope>NUCLEOTIDE SEQUENCE [LARGE SCALE GENOMIC DNA]</scope>
</reference>
<keyword evidence="5" id="KW-1185">Reference proteome</keyword>
<name>A0AAV4U3K3_CAEEX</name>
<accession>A0AAV4U3K3</accession>
<gene>
    <name evidence="4" type="primary">NLGN4X</name>
    <name evidence="4" type="ORF">CEXT_133011</name>
</gene>
<dbReference type="AlphaFoldDB" id="A0AAV4U3K3"/>
<evidence type="ECO:0000313" key="4">
    <source>
        <dbReference type="EMBL" id="GIY52327.1"/>
    </source>
</evidence>
<organism evidence="4 5">
    <name type="scientific">Caerostris extrusa</name>
    <name type="common">Bark spider</name>
    <name type="synonym">Caerostris bankana</name>
    <dbReference type="NCBI Taxonomy" id="172846"/>
    <lineage>
        <taxon>Eukaryota</taxon>
        <taxon>Metazoa</taxon>
        <taxon>Ecdysozoa</taxon>
        <taxon>Arthropoda</taxon>
        <taxon>Chelicerata</taxon>
        <taxon>Arachnida</taxon>
        <taxon>Araneae</taxon>
        <taxon>Araneomorphae</taxon>
        <taxon>Entelegynae</taxon>
        <taxon>Araneoidea</taxon>
        <taxon>Araneidae</taxon>
        <taxon>Caerostris</taxon>
    </lineage>
</organism>
<dbReference type="InterPro" id="IPR002018">
    <property type="entry name" value="CarbesteraseB"/>
</dbReference>
<dbReference type="PANTHER" id="PTHR43903">
    <property type="entry name" value="NEUROLIGIN"/>
    <property type="match status" value="1"/>
</dbReference>
<protein>
    <submittedName>
        <fullName evidence="4">Neuroligin-4, X-linked</fullName>
    </submittedName>
</protein>
<dbReference type="SUPFAM" id="SSF53474">
    <property type="entry name" value="alpha/beta-Hydrolases"/>
    <property type="match status" value="1"/>
</dbReference>
<feature type="domain" description="Carboxylesterase type B" evidence="3">
    <location>
        <begin position="75"/>
        <end position="119"/>
    </location>
</feature>
<dbReference type="InterPro" id="IPR029058">
    <property type="entry name" value="AB_hydrolase_fold"/>
</dbReference>
<dbReference type="Pfam" id="PF00135">
    <property type="entry name" value="COesterase"/>
    <property type="match status" value="2"/>
</dbReference>
<sequence>MVYIHGESYDWNSGNPYDGSVMASVGNVIVITINFRLEYLITNSLTSSIIRWISCWIPELKILVPNPAGEPCPKFLPAVEGSSRGNYGIMDQVAALHWIQENIAQFGGDPKNVTILAMDMGHHVSIC</sequence>
<dbReference type="InterPro" id="IPR051093">
    <property type="entry name" value="Neuroligin/BSAL"/>
</dbReference>
<dbReference type="EMBL" id="BPLR01012228">
    <property type="protein sequence ID" value="GIY52327.1"/>
    <property type="molecule type" value="Genomic_DNA"/>
</dbReference>
<evidence type="ECO:0000256" key="1">
    <source>
        <dbReference type="ARBA" id="ARBA00005964"/>
    </source>
</evidence>
<dbReference type="Proteomes" id="UP001054945">
    <property type="component" value="Unassembled WGS sequence"/>
</dbReference>
<evidence type="ECO:0000259" key="3">
    <source>
        <dbReference type="Pfam" id="PF00135"/>
    </source>
</evidence>
<proteinExistence type="inferred from homology"/>